<proteinExistence type="predicted"/>
<dbReference type="HOGENOM" id="CLU_2772173_0_0_5"/>
<dbReference type="KEGG" id="pla:Plav_0922"/>
<organism evidence="1 2">
    <name type="scientific">Parvibaculum lavamentivorans (strain DS-1 / DSM 13023 / NCIMB 13966)</name>
    <dbReference type="NCBI Taxonomy" id="402881"/>
    <lineage>
        <taxon>Bacteria</taxon>
        <taxon>Pseudomonadati</taxon>
        <taxon>Pseudomonadota</taxon>
        <taxon>Alphaproteobacteria</taxon>
        <taxon>Hyphomicrobiales</taxon>
        <taxon>Parvibaculaceae</taxon>
        <taxon>Parvibaculum</taxon>
    </lineage>
</organism>
<gene>
    <name evidence="1" type="ordered locus">Plav_0922</name>
</gene>
<sequence>MKQGIPMARKIFYNRRSRRRLVAATGLIVSAAMLFSVGVYAGKTFPYVFSASTYLNMEAAPVTLAATEF</sequence>
<dbReference type="STRING" id="402881.Plav_0922"/>
<dbReference type="EMBL" id="CP000774">
    <property type="protein sequence ID" value="ABS62545.1"/>
    <property type="molecule type" value="Genomic_DNA"/>
</dbReference>
<accession>A7HRL2</accession>
<protein>
    <submittedName>
        <fullName evidence="1">Uncharacterized protein</fullName>
    </submittedName>
</protein>
<evidence type="ECO:0000313" key="2">
    <source>
        <dbReference type="Proteomes" id="UP000006377"/>
    </source>
</evidence>
<dbReference type="AlphaFoldDB" id="A7HRL2"/>
<dbReference type="Proteomes" id="UP000006377">
    <property type="component" value="Chromosome"/>
</dbReference>
<keyword evidence="2" id="KW-1185">Reference proteome</keyword>
<evidence type="ECO:0000313" key="1">
    <source>
        <dbReference type="EMBL" id="ABS62545.1"/>
    </source>
</evidence>
<name>A7HRL2_PARL1</name>
<reference evidence="1 2" key="1">
    <citation type="journal article" date="2011" name="Stand. Genomic Sci.">
        <title>Complete genome sequence of Parvibaculum lavamentivorans type strain (DS-1(T)).</title>
        <authorList>
            <person name="Schleheck D."/>
            <person name="Weiss M."/>
            <person name="Pitluck S."/>
            <person name="Bruce D."/>
            <person name="Land M.L."/>
            <person name="Han S."/>
            <person name="Saunders E."/>
            <person name="Tapia R."/>
            <person name="Detter C."/>
            <person name="Brettin T."/>
            <person name="Han J."/>
            <person name="Woyke T."/>
            <person name="Goodwin L."/>
            <person name="Pennacchio L."/>
            <person name="Nolan M."/>
            <person name="Cook A.M."/>
            <person name="Kjelleberg S."/>
            <person name="Thomas T."/>
        </authorList>
    </citation>
    <scope>NUCLEOTIDE SEQUENCE [LARGE SCALE GENOMIC DNA]</scope>
    <source>
        <strain evidence="2">DS-1 / DSM 13023 / NCIMB 13966</strain>
    </source>
</reference>